<dbReference type="Proteomes" id="UP001437256">
    <property type="component" value="Unassembled WGS sequence"/>
</dbReference>
<name>A0ABR2ZVU8_9AGAR</name>
<reference evidence="1 2" key="1">
    <citation type="submission" date="2024-05" db="EMBL/GenBank/DDBJ databases">
        <title>A draft genome resource for the thread blight pathogen Marasmius tenuissimus strain MS-2.</title>
        <authorList>
            <person name="Yulfo-Soto G.E."/>
            <person name="Baruah I.K."/>
            <person name="Amoako-Attah I."/>
            <person name="Bukari Y."/>
            <person name="Meinhardt L.W."/>
            <person name="Bailey B.A."/>
            <person name="Cohen S.P."/>
        </authorList>
    </citation>
    <scope>NUCLEOTIDE SEQUENCE [LARGE SCALE GENOMIC DNA]</scope>
    <source>
        <strain evidence="1 2">MS-2</strain>
    </source>
</reference>
<evidence type="ECO:0008006" key="3">
    <source>
        <dbReference type="Google" id="ProtNLM"/>
    </source>
</evidence>
<dbReference type="EMBL" id="JBBXMP010000044">
    <property type="protein sequence ID" value="KAL0065711.1"/>
    <property type="molecule type" value="Genomic_DNA"/>
</dbReference>
<evidence type="ECO:0000313" key="2">
    <source>
        <dbReference type="Proteomes" id="UP001437256"/>
    </source>
</evidence>
<organism evidence="1 2">
    <name type="scientific">Marasmius tenuissimus</name>
    <dbReference type="NCBI Taxonomy" id="585030"/>
    <lineage>
        <taxon>Eukaryota</taxon>
        <taxon>Fungi</taxon>
        <taxon>Dikarya</taxon>
        <taxon>Basidiomycota</taxon>
        <taxon>Agaricomycotina</taxon>
        <taxon>Agaricomycetes</taxon>
        <taxon>Agaricomycetidae</taxon>
        <taxon>Agaricales</taxon>
        <taxon>Marasmiineae</taxon>
        <taxon>Marasmiaceae</taxon>
        <taxon>Marasmius</taxon>
    </lineage>
</organism>
<gene>
    <name evidence="1" type="ORF">AAF712_007352</name>
</gene>
<dbReference type="InterPro" id="IPR032675">
    <property type="entry name" value="LRR_dom_sf"/>
</dbReference>
<proteinExistence type="predicted"/>
<protein>
    <recommendedName>
        <fullName evidence="3">F-box domain-containing protein</fullName>
    </recommendedName>
</protein>
<dbReference type="Gene3D" id="3.80.10.10">
    <property type="entry name" value="Ribonuclease Inhibitor"/>
    <property type="match status" value="1"/>
</dbReference>
<comment type="caution">
    <text evidence="1">The sequence shown here is derived from an EMBL/GenBank/DDBJ whole genome shotgun (WGS) entry which is preliminary data.</text>
</comment>
<dbReference type="SUPFAM" id="SSF52047">
    <property type="entry name" value="RNI-like"/>
    <property type="match status" value="1"/>
</dbReference>
<evidence type="ECO:0000313" key="1">
    <source>
        <dbReference type="EMBL" id="KAL0065711.1"/>
    </source>
</evidence>
<accession>A0ABR2ZVU8</accession>
<sequence length="566" mass="63577">MARVGSTASTSLGGSSRARTIPSLYNCACGVTIGSDKEELSHSAHILASLAESNDPPSTLEANVLCQEYNEHTELVASLDMETAQLQASMAALDRRRKQTLGRLPAYKLALNPIRRLPNEILAYIFTLCVDNKPFAERKRTAHDGVCFTLSPKNPPWVLSYVSRKWRSLALSLPQLWTFCELDWVTPGDEELARESETLKVQRQLSLCLQRAENKPLSIDWNGMNVSEKLLFMLLTRSYLWGEARLACNMAELRQVSSHAGLFQNLAFLDLYLAEDDWLSLEPEDQMLSTFKDAPNLRQFILSGDASGWGFTSNLVPWNQIVDFTITAVEPWDEWAGDCWSFLLLMENVRSWSLEMHDYPTPTTTIRLCNLHTLILRPAKALETTFLSALVLPALKVLRFEEHIFPEEAEAILSLLARSGCQLEELLLFGDGIVDVEMPELLCSNELKRLTTLHLSAEKLDETGRRASILEEMLHHLHFGDSDDEGIPVPHLRTLILTGVKQWTDVALVNMLASRMRVDQFTAGSATKLEEISLRDGGEDGFYIQDPIAKAQLARLVDDELLANFS</sequence>
<keyword evidence="2" id="KW-1185">Reference proteome</keyword>